<dbReference type="SUPFAM" id="SSF81324">
    <property type="entry name" value="Voltage-gated potassium channels"/>
    <property type="match status" value="1"/>
</dbReference>
<dbReference type="GO" id="GO:0005886">
    <property type="term" value="C:plasma membrane"/>
    <property type="evidence" value="ECO:0007669"/>
    <property type="project" value="TreeGrafter"/>
</dbReference>
<feature type="region of interest" description="Disordered" evidence="8">
    <location>
        <begin position="228"/>
        <end position="255"/>
    </location>
</feature>
<proteinExistence type="predicted"/>
<feature type="transmembrane region" description="Helical" evidence="9">
    <location>
        <begin position="33"/>
        <end position="51"/>
    </location>
</feature>
<keyword evidence="12" id="KW-1185">Reference proteome</keyword>
<feature type="transmembrane region" description="Helical" evidence="9">
    <location>
        <begin position="163"/>
        <end position="192"/>
    </location>
</feature>
<dbReference type="Proteomes" id="UP001175271">
    <property type="component" value="Unassembled WGS sequence"/>
</dbReference>
<sequence length="463" mass="53056">MEDGEVPKLSEPTPPSRRKLTIGRFAKIALPHVGLYLFLFLFLLGGAWAFAKIEDGEDRRKQAEKLERIKEVYQRIRDASEGLCPAAAKSNRFDEQIYSSLSKLSSFMEGRPFQVTNLESINKDLISPRWDKMSAILYSLSILTTTGYAAASPQTGGGQLFAIAYGLVGIPLMVLAAVDIGRFLSDVVLFLYTKVNLRAWKRLTDMLGFTAKKQQMMELVEIKAIKPQRRRSRRRLSRRKRRGFGRSRRQKEADPNAKRLPLSVNAAILLLFCCLGGFVYLAAGGNQKSFIEAFFITFNLVANLTMSEMPNDLSHALTLIYIIMFVTCGLAVLSMCADLAASELKWLFLKIHYFGRKINWKRKVRKTPEVHEQLEVEVKELLKIIEQIRRKYPEKDKITSSDILQYMHDLRGDRPSWVCITHHRRDTIAFMPQSIETLRFADEMDQDEQHSHRSISRSEEARV</sequence>
<dbReference type="AlphaFoldDB" id="A0AA39LHU4"/>
<dbReference type="Pfam" id="PF07885">
    <property type="entry name" value="Ion_trans_2"/>
    <property type="match status" value="1"/>
</dbReference>
<evidence type="ECO:0000256" key="1">
    <source>
        <dbReference type="ARBA" id="ARBA00004141"/>
    </source>
</evidence>
<evidence type="ECO:0000259" key="10">
    <source>
        <dbReference type="Pfam" id="PF07885"/>
    </source>
</evidence>
<dbReference type="GO" id="GO:0030322">
    <property type="term" value="P:stabilization of membrane potential"/>
    <property type="evidence" value="ECO:0007669"/>
    <property type="project" value="TreeGrafter"/>
</dbReference>
<protein>
    <recommendedName>
        <fullName evidence="10">Potassium channel domain-containing protein</fullName>
    </recommendedName>
</protein>
<feature type="compositionally biased region" description="Basic residues" evidence="8">
    <location>
        <begin position="228"/>
        <end position="249"/>
    </location>
</feature>
<dbReference type="Gene3D" id="1.10.287.70">
    <property type="match status" value="1"/>
</dbReference>
<evidence type="ECO:0000313" key="11">
    <source>
        <dbReference type="EMBL" id="KAK0398251.1"/>
    </source>
</evidence>
<comment type="subcellular location">
    <subcellularLocation>
        <location evidence="1">Membrane</location>
        <topology evidence="1">Multi-pass membrane protein</topology>
    </subcellularLocation>
</comment>
<evidence type="ECO:0000256" key="8">
    <source>
        <dbReference type="SAM" id="MobiDB-lite"/>
    </source>
</evidence>
<dbReference type="GO" id="GO:0015271">
    <property type="term" value="F:outward rectifier potassium channel activity"/>
    <property type="evidence" value="ECO:0007669"/>
    <property type="project" value="TreeGrafter"/>
</dbReference>
<keyword evidence="5" id="KW-0406">Ion transport</keyword>
<dbReference type="InterPro" id="IPR013099">
    <property type="entry name" value="K_chnl_dom"/>
</dbReference>
<gene>
    <name evidence="11" type="ORF">QR680_002499</name>
</gene>
<dbReference type="EMBL" id="JAUCMV010000005">
    <property type="protein sequence ID" value="KAK0398251.1"/>
    <property type="molecule type" value="Genomic_DNA"/>
</dbReference>
<evidence type="ECO:0000256" key="6">
    <source>
        <dbReference type="ARBA" id="ARBA00023136"/>
    </source>
</evidence>
<dbReference type="PANTHER" id="PTHR11003">
    <property type="entry name" value="POTASSIUM CHANNEL, SUBFAMILY K"/>
    <property type="match status" value="1"/>
</dbReference>
<comment type="caution">
    <text evidence="11">The sequence shown here is derived from an EMBL/GenBank/DDBJ whole genome shotgun (WGS) entry which is preliminary data.</text>
</comment>
<evidence type="ECO:0000256" key="9">
    <source>
        <dbReference type="SAM" id="Phobius"/>
    </source>
</evidence>
<keyword evidence="2" id="KW-0813">Transport</keyword>
<accession>A0AA39LHU4</accession>
<feature type="transmembrane region" description="Helical" evidence="9">
    <location>
        <begin position="289"/>
        <end position="306"/>
    </location>
</feature>
<feature type="transmembrane region" description="Helical" evidence="9">
    <location>
        <begin position="260"/>
        <end position="283"/>
    </location>
</feature>
<name>A0AA39LHU4_9BILA</name>
<reference evidence="11" key="1">
    <citation type="submission" date="2023-06" db="EMBL/GenBank/DDBJ databases">
        <title>Genomic analysis of the entomopathogenic nematode Steinernema hermaphroditum.</title>
        <authorList>
            <person name="Schwarz E.M."/>
            <person name="Heppert J.K."/>
            <person name="Baniya A."/>
            <person name="Schwartz H.T."/>
            <person name="Tan C.-H."/>
            <person name="Antoshechkin I."/>
            <person name="Sternberg P.W."/>
            <person name="Goodrich-Blair H."/>
            <person name="Dillman A.R."/>
        </authorList>
    </citation>
    <scope>NUCLEOTIDE SEQUENCE</scope>
    <source>
        <strain evidence="11">PS9179</strain>
        <tissue evidence="11">Whole animal</tissue>
    </source>
</reference>
<feature type="transmembrane region" description="Helical" evidence="9">
    <location>
        <begin position="318"/>
        <end position="341"/>
    </location>
</feature>
<dbReference type="PANTHER" id="PTHR11003:SF296">
    <property type="entry name" value="POTASSIUM CHANNEL DOMAIN-CONTAINING PROTEIN"/>
    <property type="match status" value="1"/>
</dbReference>
<keyword evidence="4 9" id="KW-1133">Transmembrane helix</keyword>
<organism evidence="11 12">
    <name type="scientific">Steinernema hermaphroditum</name>
    <dbReference type="NCBI Taxonomy" id="289476"/>
    <lineage>
        <taxon>Eukaryota</taxon>
        <taxon>Metazoa</taxon>
        <taxon>Ecdysozoa</taxon>
        <taxon>Nematoda</taxon>
        <taxon>Chromadorea</taxon>
        <taxon>Rhabditida</taxon>
        <taxon>Tylenchina</taxon>
        <taxon>Panagrolaimomorpha</taxon>
        <taxon>Strongyloidoidea</taxon>
        <taxon>Steinernematidae</taxon>
        <taxon>Steinernema</taxon>
    </lineage>
</organism>
<evidence type="ECO:0000256" key="2">
    <source>
        <dbReference type="ARBA" id="ARBA00022448"/>
    </source>
</evidence>
<feature type="transmembrane region" description="Helical" evidence="9">
    <location>
        <begin position="133"/>
        <end position="151"/>
    </location>
</feature>
<dbReference type="InterPro" id="IPR003280">
    <property type="entry name" value="2pore_dom_K_chnl"/>
</dbReference>
<dbReference type="GO" id="GO:0022841">
    <property type="term" value="F:potassium ion leak channel activity"/>
    <property type="evidence" value="ECO:0007669"/>
    <property type="project" value="TreeGrafter"/>
</dbReference>
<evidence type="ECO:0000256" key="4">
    <source>
        <dbReference type="ARBA" id="ARBA00022989"/>
    </source>
</evidence>
<keyword evidence="7" id="KW-0407">Ion channel</keyword>
<evidence type="ECO:0000256" key="5">
    <source>
        <dbReference type="ARBA" id="ARBA00023065"/>
    </source>
</evidence>
<keyword evidence="6 9" id="KW-0472">Membrane</keyword>
<keyword evidence="3 9" id="KW-0812">Transmembrane</keyword>
<evidence type="ECO:0000313" key="12">
    <source>
        <dbReference type="Proteomes" id="UP001175271"/>
    </source>
</evidence>
<evidence type="ECO:0000256" key="7">
    <source>
        <dbReference type="ARBA" id="ARBA00023303"/>
    </source>
</evidence>
<evidence type="ECO:0000256" key="3">
    <source>
        <dbReference type="ARBA" id="ARBA00022692"/>
    </source>
</evidence>
<feature type="domain" description="Potassium channel" evidence="10">
    <location>
        <begin position="127"/>
        <end position="185"/>
    </location>
</feature>